<evidence type="ECO:0000256" key="1">
    <source>
        <dbReference type="ARBA" id="ARBA00004196"/>
    </source>
</evidence>
<dbReference type="Proteomes" id="UP000287352">
    <property type="component" value="Unassembled WGS sequence"/>
</dbReference>
<dbReference type="Pfam" id="PF00496">
    <property type="entry name" value="SBP_bac_5"/>
    <property type="match status" value="1"/>
</dbReference>
<dbReference type="Gene3D" id="3.40.190.10">
    <property type="entry name" value="Periplasmic binding protein-like II"/>
    <property type="match status" value="1"/>
</dbReference>
<dbReference type="CDD" id="cd08504">
    <property type="entry name" value="PBP2_OppA"/>
    <property type="match status" value="1"/>
</dbReference>
<dbReference type="GO" id="GO:0042597">
    <property type="term" value="C:periplasmic space"/>
    <property type="evidence" value="ECO:0007669"/>
    <property type="project" value="UniProtKB-ARBA"/>
</dbReference>
<reference evidence="8" key="1">
    <citation type="submission" date="2018-12" db="EMBL/GenBank/DDBJ databases">
        <title>Tengunoibacter tsumagoiensis gen. nov., sp. nov., Dictyobacter kobayashii sp. nov., D. alpinus sp. nov., and D. joshuensis sp. nov. and description of Dictyobacteraceae fam. nov. within the order Ktedonobacterales isolated from Tengu-no-mugimeshi.</title>
        <authorList>
            <person name="Wang C.M."/>
            <person name="Zheng Y."/>
            <person name="Sakai Y."/>
            <person name="Toyoda A."/>
            <person name="Minakuchi Y."/>
            <person name="Abe K."/>
            <person name="Yokota A."/>
            <person name="Yabe S."/>
        </authorList>
    </citation>
    <scope>NUCLEOTIDE SEQUENCE [LARGE SCALE GENOMIC DNA]</scope>
    <source>
        <strain evidence="8">Uno3</strain>
    </source>
</reference>
<dbReference type="PANTHER" id="PTHR30290:SF10">
    <property type="entry name" value="PERIPLASMIC OLIGOPEPTIDE-BINDING PROTEIN-RELATED"/>
    <property type="match status" value="1"/>
</dbReference>
<dbReference type="InterPro" id="IPR039424">
    <property type="entry name" value="SBP_5"/>
</dbReference>
<dbReference type="RefSeq" id="WP_126580640.1">
    <property type="nucleotide sequence ID" value="NZ_BIFR01000001.1"/>
</dbReference>
<dbReference type="SUPFAM" id="SSF53850">
    <property type="entry name" value="Periplasmic binding protein-like II"/>
    <property type="match status" value="1"/>
</dbReference>
<evidence type="ECO:0000256" key="4">
    <source>
        <dbReference type="ARBA" id="ARBA00022729"/>
    </source>
</evidence>
<evidence type="ECO:0000256" key="3">
    <source>
        <dbReference type="ARBA" id="ARBA00022448"/>
    </source>
</evidence>
<gene>
    <name evidence="7" type="ORF">KTT_29360</name>
</gene>
<evidence type="ECO:0000313" key="8">
    <source>
        <dbReference type="Proteomes" id="UP000287352"/>
    </source>
</evidence>
<dbReference type="InterPro" id="IPR030678">
    <property type="entry name" value="Peptide/Ni-bd"/>
</dbReference>
<dbReference type="PROSITE" id="PS51257">
    <property type="entry name" value="PROKAR_LIPOPROTEIN"/>
    <property type="match status" value="1"/>
</dbReference>
<organism evidence="7 8">
    <name type="scientific">Tengunoibacter tsumagoiensis</name>
    <dbReference type="NCBI Taxonomy" id="2014871"/>
    <lineage>
        <taxon>Bacteria</taxon>
        <taxon>Bacillati</taxon>
        <taxon>Chloroflexota</taxon>
        <taxon>Ktedonobacteria</taxon>
        <taxon>Ktedonobacterales</taxon>
        <taxon>Dictyobacteraceae</taxon>
        <taxon>Tengunoibacter</taxon>
    </lineage>
</organism>
<evidence type="ECO:0000256" key="5">
    <source>
        <dbReference type="SAM" id="SignalP"/>
    </source>
</evidence>
<dbReference type="GO" id="GO:1904680">
    <property type="term" value="F:peptide transmembrane transporter activity"/>
    <property type="evidence" value="ECO:0007669"/>
    <property type="project" value="TreeGrafter"/>
</dbReference>
<sequence length="564" mass="61258">MQGKNPRRIQLFSGLLCFFALFMAACGSQASTPTAGKAADDQQVFRYPMEGKQDFGTLDPALVQDATDSYAIQAIFTGLVQFDDKGNVKDQLAASHSVSSDGLTYTFKLKPNAKFSDGSAITASDVAYSINRALDPATKSPVVSYLSLLKDSDKIASGDVKTLIGDSIIVTDPGTIKLVISQPAAYFLQTLTYPSSYVVEKKLIEKYGTSWTDHLQEGGTAGPFKVQSYSHSTGLILVPDSNYYGGKPQLKRLEMPFSGDVDTTYKAYQSKQYDYATVPAASLPQAKTRPDFVRTPALVIRYISMNYLAKPFNNIKIRQALALAIKKSLITDNVLHGAVDPTNRLVPAGMYGASSSVNGPTGLATVDGDANKAKELLTEGLKEEGLTSMPDFTFTYYTGSATIKKVVDAVMSQWQAVLGITPKTNAIDFDALVNAQNATIGNSSLQVWIGGWQADYPDPQDWLSIFFGKGQSYNDNNYGQNQSATATAQQAVQADLKKADVEQNATKRAQLYNTAEQKLINDVAWIPLYQSASVVLVNPKLKGYTVDALGITDPEDWQNIYMTK</sequence>
<name>A0A402A1Q4_9CHLR</name>
<dbReference type="InterPro" id="IPR000914">
    <property type="entry name" value="SBP_5_dom"/>
</dbReference>
<proteinExistence type="inferred from homology"/>
<dbReference type="EMBL" id="BIFR01000001">
    <property type="protein sequence ID" value="GCE13077.1"/>
    <property type="molecule type" value="Genomic_DNA"/>
</dbReference>
<evidence type="ECO:0000259" key="6">
    <source>
        <dbReference type="Pfam" id="PF00496"/>
    </source>
</evidence>
<dbReference type="PANTHER" id="PTHR30290">
    <property type="entry name" value="PERIPLASMIC BINDING COMPONENT OF ABC TRANSPORTER"/>
    <property type="match status" value="1"/>
</dbReference>
<comment type="subcellular location">
    <subcellularLocation>
        <location evidence="1">Cell envelope</location>
    </subcellularLocation>
</comment>
<dbReference type="GO" id="GO:0015833">
    <property type="term" value="P:peptide transport"/>
    <property type="evidence" value="ECO:0007669"/>
    <property type="project" value="TreeGrafter"/>
</dbReference>
<dbReference type="AlphaFoldDB" id="A0A402A1Q4"/>
<keyword evidence="8" id="KW-1185">Reference proteome</keyword>
<comment type="caution">
    <text evidence="7">The sequence shown here is derived from an EMBL/GenBank/DDBJ whole genome shotgun (WGS) entry which is preliminary data.</text>
</comment>
<feature type="chain" id="PRO_5019309217" evidence="5">
    <location>
        <begin position="31"/>
        <end position="564"/>
    </location>
</feature>
<keyword evidence="3" id="KW-0813">Transport</keyword>
<dbReference type="Gene3D" id="3.10.105.10">
    <property type="entry name" value="Dipeptide-binding Protein, Domain 3"/>
    <property type="match status" value="1"/>
</dbReference>
<protein>
    <submittedName>
        <fullName evidence="7">Peptide ABC transporter substrate-binding protein</fullName>
    </submittedName>
</protein>
<comment type="similarity">
    <text evidence="2">Belongs to the bacterial solute-binding protein 5 family.</text>
</comment>
<evidence type="ECO:0000313" key="7">
    <source>
        <dbReference type="EMBL" id="GCE13077.1"/>
    </source>
</evidence>
<dbReference type="Gene3D" id="3.90.76.10">
    <property type="entry name" value="Dipeptide-binding Protein, Domain 1"/>
    <property type="match status" value="1"/>
</dbReference>
<evidence type="ECO:0000256" key="2">
    <source>
        <dbReference type="ARBA" id="ARBA00005695"/>
    </source>
</evidence>
<dbReference type="OrthoDB" id="9783874at2"/>
<accession>A0A402A1Q4</accession>
<dbReference type="GO" id="GO:0030313">
    <property type="term" value="C:cell envelope"/>
    <property type="evidence" value="ECO:0007669"/>
    <property type="project" value="UniProtKB-SubCell"/>
</dbReference>
<dbReference type="PIRSF" id="PIRSF002741">
    <property type="entry name" value="MppA"/>
    <property type="match status" value="1"/>
</dbReference>
<dbReference type="GO" id="GO:0043190">
    <property type="term" value="C:ATP-binding cassette (ABC) transporter complex"/>
    <property type="evidence" value="ECO:0007669"/>
    <property type="project" value="InterPro"/>
</dbReference>
<feature type="signal peptide" evidence="5">
    <location>
        <begin position="1"/>
        <end position="30"/>
    </location>
</feature>
<keyword evidence="4 5" id="KW-0732">Signal</keyword>
<feature type="domain" description="Solute-binding protein family 5" evidence="6">
    <location>
        <begin position="88"/>
        <end position="473"/>
    </location>
</feature>